<name>A0A419R434_9SPHN</name>
<dbReference type="GO" id="GO:0035438">
    <property type="term" value="F:cyclic-di-GMP binding"/>
    <property type="evidence" value="ECO:0007669"/>
    <property type="project" value="InterPro"/>
</dbReference>
<accession>A0A419R434</accession>
<dbReference type="OrthoDB" id="7407798at2"/>
<dbReference type="EMBL" id="RAHJ01000014">
    <property type="protein sequence ID" value="RJX69092.1"/>
    <property type="molecule type" value="Genomic_DNA"/>
</dbReference>
<dbReference type="Pfam" id="PF07238">
    <property type="entry name" value="PilZ"/>
    <property type="match status" value="2"/>
</dbReference>
<reference evidence="2 3" key="1">
    <citation type="submission" date="2018-09" db="EMBL/GenBank/DDBJ databases">
        <title>Altererythrobacter sp.Ery1 and Ery12, the genome sequencing of novel strains in genus Alterythrobacter.</title>
        <authorList>
            <person name="Cheng H."/>
            <person name="Wu Y.-H."/>
            <person name="Fang C."/>
            <person name="Xu X.-W."/>
        </authorList>
    </citation>
    <scope>NUCLEOTIDE SEQUENCE [LARGE SCALE GENOMIC DNA]</scope>
    <source>
        <strain evidence="2 3">Ery12</strain>
    </source>
</reference>
<dbReference type="Proteomes" id="UP000284322">
    <property type="component" value="Unassembled WGS sequence"/>
</dbReference>
<evidence type="ECO:0000313" key="2">
    <source>
        <dbReference type="EMBL" id="RJX69092.1"/>
    </source>
</evidence>
<sequence length="313" mass="34729">MATNHTDALRTMYFERKQYAHTLLNSMARSERIPRSELDAAVSILHQLAEAASTFDETGLDEKLRTCEYALRTVAPGEARALVSGACRLVAPNAHDGFAGASNSDVENFTADAADIYAPQRDRRSEQRYQSVYIPASIACGEAKAFGVVRNISRHGARLRAPISVEVGDCIVYSVDEKRPIESTVKWVNGDDFGVFHLDETLRLPVARPDDYRAVRLAHQVPIIFYLNGLRHEGILRNLSQGGACIEASRQILPGERATVLVGGQQFENVTVRWQKDGCFGVEWNRSLRTAELNEIVKAMQVSVRPTRASQKS</sequence>
<dbReference type="SUPFAM" id="SSF141371">
    <property type="entry name" value="PilZ domain-like"/>
    <property type="match status" value="2"/>
</dbReference>
<feature type="domain" description="PilZ" evidence="1">
    <location>
        <begin position="122"/>
        <end position="195"/>
    </location>
</feature>
<proteinExistence type="predicted"/>
<keyword evidence="3" id="KW-1185">Reference proteome</keyword>
<comment type="caution">
    <text evidence="2">The sequence shown here is derived from an EMBL/GenBank/DDBJ whole genome shotgun (WGS) entry which is preliminary data.</text>
</comment>
<gene>
    <name evidence="2" type="ORF">D6858_04095</name>
</gene>
<dbReference type="AlphaFoldDB" id="A0A419R434"/>
<dbReference type="InterPro" id="IPR009875">
    <property type="entry name" value="PilZ_domain"/>
</dbReference>
<evidence type="ECO:0000259" key="1">
    <source>
        <dbReference type="Pfam" id="PF07238"/>
    </source>
</evidence>
<organism evidence="2 3">
    <name type="scientific">Tsuneonella suprasediminis</name>
    <dbReference type="NCBI Taxonomy" id="2306996"/>
    <lineage>
        <taxon>Bacteria</taxon>
        <taxon>Pseudomonadati</taxon>
        <taxon>Pseudomonadota</taxon>
        <taxon>Alphaproteobacteria</taxon>
        <taxon>Sphingomonadales</taxon>
        <taxon>Erythrobacteraceae</taxon>
        <taxon>Tsuneonella</taxon>
    </lineage>
</organism>
<protein>
    <submittedName>
        <fullName evidence="2">PilZ domain-containing protein</fullName>
    </submittedName>
</protein>
<dbReference type="RefSeq" id="WP_120107413.1">
    <property type="nucleotide sequence ID" value="NZ_RAHJ01000014.1"/>
</dbReference>
<evidence type="ECO:0000313" key="3">
    <source>
        <dbReference type="Proteomes" id="UP000284322"/>
    </source>
</evidence>
<feature type="domain" description="PilZ" evidence="1">
    <location>
        <begin position="213"/>
        <end position="297"/>
    </location>
</feature>